<feature type="domain" description="PGG" evidence="4">
    <location>
        <begin position="499"/>
        <end position="611"/>
    </location>
</feature>
<dbReference type="PANTHER" id="PTHR24177:SF344">
    <property type="entry name" value="PGG DOMAIN-CONTAINING PROTEIN"/>
    <property type="match status" value="1"/>
</dbReference>
<comment type="caution">
    <text evidence="5">The sequence shown here is derived from an EMBL/GenBank/DDBJ whole genome shotgun (WGS) entry which is preliminary data.</text>
</comment>
<dbReference type="SUPFAM" id="SSF48403">
    <property type="entry name" value="Ankyrin repeat"/>
    <property type="match status" value="2"/>
</dbReference>
<feature type="transmembrane region" description="Helical" evidence="3">
    <location>
        <begin position="588"/>
        <end position="613"/>
    </location>
</feature>
<keyword evidence="3" id="KW-0812">Transmembrane</keyword>
<dbReference type="SMART" id="SM00248">
    <property type="entry name" value="ANK"/>
    <property type="match status" value="5"/>
</dbReference>
<feature type="transmembrane region" description="Helical" evidence="3">
    <location>
        <begin position="619"/>
        <end position="638"/>
    </location>
</feature>
<keyword evidence="1" id="KW-0040">ANK repeat</keyword>
<evidence type="ECO:0000313" key="6">
    <source>
        <dbReference type="EMBL" id="KAG6695440.1"/>
    </source>
</evidence>
<evidence type="ECO:0000256" key="3">
    <source>
        <dbReference type="SAM" id="Phobius"/>
    </source>
</evidence>
<feature type="transmembrane region" description="Helical" evidence="3">
    <location>
        <begin position="507"/>
        <end position="527"/>
    </location>
</feature>
<feature type="region of interest" description="Disordered" evidence="2">
    <location>
        <begin position="316"/>
        <end position="355"/>
    </location>
</feature>
<dbReference type="Proteomes" id="UP000811609">
    <property type="component" value="Chromosome 9"/>
</dbReference>
<evidence type="ECO:0000313" key="5">
    <source>
        <dbReference type="EMBL" id="KAG6641818.1"/>
    </source>
</evidence>
<reference evidence="6" key="2">
    <citation type="submission" date="2021-01" db="EMBL/GenBank/DDBJ databases">
        <authorList>
            <person name="Lovell J.T."/>
            <person name="Bentley N."/>
            <person name="Bhattarai G."/>
            <person name="Jenkins J.W."/>
            <person name="Sreedasyam A."/>
            <person name="Alarcon Y."/>
            <person name="Bock C."/>
            <person name="Boston L."/>
            <person name="Carlson J."/>
            <person name="Cervantes K."/>
            <person name="Clermont K."/>
            <person name="Krom N."/>
            <person name="Kubenka K."/>
            <person name="Mamidi S."/>
            <person name="Mattison C."/>
            <person name="Monteros M."/>
            <person name="Pisani C."/>
            <person name="Plott C."/>
            <person name="Rajasekar S."/>
            <person name="Rhein H.S."/>
            <person name="Rohla C."/>
            <person name="Song M."/>
            <person name="Hilaire R.S."/>
            <person name="Shu S."/>
            <person name="Wells L."/>
            <person name="Wang X."/>
            <person name="Webber J."/>
            <person name="Heerema R.J."/>
            <person name="Klein P."/>
            <person name="Conner P."/>
            <person name="Grauke L."/>
            <person name="Grimwood J."/>
            <person name="Schmutz J."/>
            <person name="Randall J.J."/>
        </authorList>
    </citation>
    <scope>NUCLEOTIDE SEQUENCE</scope>
    <source>
        <tissue evidence="6">Leaf</tissue>
    </source>
</reference>
<dbReference type="EMBL" id="CM031817">
    <property type="protein sequence ID" value="KAG6641818.1"/>
    <property type="molecule type" value="Genomic_DNA"/>
</dbReference>
<dbReference type="Gene3D" id="1.25.40.20">
    <property type="entry name" value="Ankyrin repeat-containing domain"/>
    <property type="match status" value="2"/>
</dbReference>
<dbReference type="Pfam" id="PF13637">
    <property type="entry name" value="Ank_4"/>
    <property type="match status" value="1"/>
</dbReference>
<evidence type="ECO:0000313" key="7">
    <source>
        <dbReference type="Proteomes" id="UP000811609"/>
    </source>
</evidence>
<dbReference type="AlphaFoldDB" id="A0A8T1PIL0"/>
<dbReference type="InterPro" id="IPR026961">
    <property type="entry name" value="PGG_dom"/>
</dbReference>
<feature type="compositionally biased region" description="Polar residues" evidence="2">
    <location>
        <begin position="326"/>
        <end position="338"/>
    </location>
</feature>
<keyword evidence="3" id="KW-1133">Transmembrane helix</keyword>
<dbReference type="InterPro" id="IPR036770">
    <property type="entry name" value="Ankyrin_rpt-contain_sf"/>
</dbReference>
<dbReference type="PROSITE" id="PS50088">
    <property type="entry name" value="ANK_REPEAT"/>
    <property type="match status" value="1"/>
</dbReference>
<evidence type="ECO:0000259" key="4">
    <source>
        <dbReference type="Pfam" id="PF13962"/>
    </source>
</evidence>
<dbReference type="Pfam" id="PF13962">
    <property type="entry name" value="PGG"/>
    <property type="match status" value="1"/>
</dbReference>
<name>A0A8T1PIL0_CARIL</name>
<dbReference type="PANTHER" id="PTHR24177">
    <property type="entry name" value="CASKIN"/>
    <property type="match status" value="1"/>
</dbReference>
<sequence length="674" mass="76592">MGSVARMTKPYRAAIQKEWKKMQDFYENNYECFGFPLSTVTQDSVFHIAVHSRNVELLKDLLEINAEALRFPNLTGNTALHEAAAYGNVKMAKLLIMYDEKETRESGDQRAVDINNRIGETPLFRAAAFGRTEMVEFLAKKVGDDYKSFHRRRNDGMTILHMAVLSGCFDTALKVLEWEDMLGDWVDENGMTCLQLLANMPSAFKSGYPMNILKRLLYLCLPDEDKFGVGTPVTPSGREESESGRCRSSPGRFSSLNACIATSWICMWKCIAQEFPDIRELWTIKSQHKRAVEFVKRLATRDLTWMRIKVGENPENPEQLNIFDQKGSSDSAEASISRPQDPEEHTGITTRDTTSLSEAPLISAARNGITEIVEVILQLYPQAIEHKNDKGENILHVVARHGRKEIMHLLQHSHALRPRLRRTINKNGDSILHQAAYFREHQLTDRPGEALLMQSEIQWFKQVQKIVPPYFINHRNKKDQTAEELFTEQHQDLVQKGRRWIDQTTKACTIVAVLIATVAFTCAYTIPGGSNSKTGHPLLLEETPFRTFAVSDTISLCFSLTSVVVFLSIMTSRMHERDFRRSLPLKIAIGLSTLFFSVTAMMVAFAATLVLMIQQRLHWAAIPIYSLACFPVTIFLVLQFPLYLNIVWFTVSDLLHSFIDLLPSGTSTVRNPLR</sequence>
<accession>A0A8T1PIL0</accession>
<keyword evidence="3" id="KW-0472">Membrane</keyword>
<protein>
    <recommendedName>
        <fullName evidence="4">PGG domain-containing protein</fullName>
    </recommendedName>
</protein>
<dbReference type="PROSITE" id="PS50297">
    <property type="entry name" value="ANK_REP_REGION"/>
    <property type="match status" value="1"/>
</dbReference>
<evidence type="ECO:0000256" key="1">
    <source>
        <dbReference type="PROSITE-ProRule" id="PRU00023"/>
    </source>
</evidence>
<feature type="repeat" description="ANK" evidence="1">
    <location>
        <begin position="75"/>
        <end position="96"/>
    </location>
</feature>
<feature type="transmembrane region" description="Helical" evidence="3">
    <location>
        <begin position="547"/>
        <end position="567"/>
    </location>
</feature>
<keyword evidence="7" id="KW-1185">Reference proteome</keyword>
<dbReference type="GO" id="GO:0016020">
    <property type="term" value="C:membrane"/>
    <property type="evidence" value="ECO:0007669"/>
    <property type="project" value="TreeGrafter"/>
</dbReference>
<dbReference type="OrthoDB" id="1923662at2759"/>
<dbReference type="InterPro" id="IPR002110">
    <property type="entry name" value="Ankyrin_rpt"/>
</dbReference>
<evidence type="ECO:0000256" key="2">
    <source>
        <dbReference type="SAM" id="MobiDB-lite"/>
    </source>
</evidence>
<dbReference type="EMBL" id="CM031833">
    <property type="protein sequence ID" value="KAG6695440.1"/>
    <property type="molecule type" value="Genomic_DNA"/>
</dbReference>
<dbReference type="Proteomes" id="UP000811246">
    <property type="component" value="Chromosome 9"/>
</dbReference>
<proteinExistence type="predicted"/>
<dbReference type="EMBL" id="CM031817">
    <property type="protein sequence ID" value="KAG6641819.1"/>
    <property type="molecule type" value="Genomic_DNA"/>
</dbReference>
<reference evidence="5" key="1">
    <citation type="submission" date="2020-12" db="EMBL/GenBank/DDBJ databases">
        <title>WGS assembly of Carya illinoinensis cv. Pawnee.</title>
        <authorList>
            <person name="Platts A."/>
            <person name="Shu S."/>
            <person name="Wright S."/>
            <person name="Barry K."/>
            <person name="Edger P."/>
            <person name="Pires J.C."/>
            <person name="Schmutz J."/>
        </authorList>
    </citation>
    <scope>NUCLEOTIDE SEQUENCE</scope>
    <source>
        <tissue evidence="5">Leaf</tissue>
    </source>
</reference>
<organism evidence="5 7">
    <name type="scientific">Carya illinoinensis</name>
    <name type="common">Pecan</name>
    <dbReference type="NCBI Taxonomy" id="32201"/>
    <lineage>
        <taxon>Eukaryota</taxon>
        <taxon>Viridiplantae</taxon>
        <taxon>Streptophyta</taxon>
        <taxon>Embryophyta</taxon>
        <taxon>Tracheophyta</taxon>
        <taxon>Spermatophyta</taxon>
        <taxon>Magnoliopsida</taxon>
        <taxon>eudicotyledons</taxon>
        <taxon>Gunneridae</taxon>
        <taxon>Pentapetalae</taxon>
        <taxon>rosids</taxon>
        <taxon>fabids</taxon>
        <taxon>Fagales</taxon>
        <taxon>Juglandaceae</taxon>
        <taxon>Carya</taxon>
    </lineage>
</organism>
<dbReference type="Pfam" id="PF12796">
    <property type="entry name" value="Ank_2"/>
    <property type="match status" value="2"/>
</dbReference>
<gene>
    <name evidence="5" type="ORF">CIPAW_09G099500</name>
    <name evidence="6" type="ORF">I3842_09G097300</name>
</gene>